<sequence>MDVHSAVETFLLHLLLVLCIRGSGGAREMTIPMQNSNVLRLPSMDHQVHAHAHANSKSSHMDHMDPSLIVFFTLNDLKVGKKMPIFFPMKDSSTSTLLPRDEADSIPFSSKQLPHLLQFFSFSEDSPQAKAMQNTLRECEVKPIKGETKHCATSAESMLDYVRETLGLNTQFEVLSTTHIIKSSTLLDNYTILEEPKEIPVPKMVACHTLPYPYTVFYCHSQQTENKVFVVSLAGEHGGRVDAVAVCHMDTSQWSRDHASFRVLGIEPGSSHVCHFFRGDNFVYVPTMPMIQQSI</sequence>
<evidence type="ECO:0000313" key="4">
    <source>
        <dbReference type="Proteomes" id="UP000008311"/>
    </source>
</evidence>
<evidence type="ECO:0000256" key="1">
    <source>
        <dbReference type="SAM" id="SignalP"/>
    </source>
</evidence>
<dbReference type="InParanoid" id="B9RBD8"/>
<feature type="signal peptide" evidence="1">
    <location>
        <begin position="1"/>
        <end position="26"/>
    </location>
</feature>
<dbReference type="PROSITE" id="PS51277">
    <property type="entry name" value="BURP"/>
    <property type="match status" value="1"/>
</dbReference>
<evidence type="ECO:0000259" key="2">
    <source>
        <dbReference type="PROSITE" id="PS51277"/>
    </source>
</evidence>
<dbReference type="Proteomes" id="UP000008311">
    <property type="component" value="Unassembled WGS sequence"/>
</dbReference>
<feature type="domain" description="BURP" evidence="2">
    <location>
        <begin position="71"/>
        <end position="287"/>
    </location>
</feature>
<dbReference type="eggNOG" id="ENOG502QU5J">
    <property type="taxonomic scope" value="Eukaryota"/>
</dbReference>
<dbReference type="OMA" id="PYPYTVF"/>
<name>B9RBD8_RICCO</name>
<dbReference type="SMART" id="SM01045">
    <property type="entry name" value="BURP"/>
    <property type="match status" value="1"/>
</dbReference>
<dbReference type="PANTHER" id="PTHR31236">
    <property type="entry name" value="BURP DOMAIN PROTEIN USPL1-LIKE"/>
    <property type="match status" value="1"/>
</dbReference>
<proteinExistence type="predicted"/>
<organism evidence="3 4">
    <name type="scientific">Ricinus communis</name>
    <name type="common">Castor bean</name>
    <dbReference type="NCBI Taxonomy" id="3988"/>
    <lineage>
        <taxon>Eukaryota</taxon>
        <taxon>Viridiplantae</taxon>
        <taxon>Streptophyta</taxon>
        <taxon>Embryophyta</taxon>
        <taxon>Tracheophyta</taxon>
        <taxon>Spermatophyta</taxon>
        <taxon>Magnoliopsida</taxon>
        <taxon>eudicotyledons</taxon>
        <taxon>Gunneridae</taxon>
        <taxon>Pentapetalae</taxon>
        <taxon>rosids</taxon>
        <taxon>fabids</taxon>
        <taxon>Malpighiales</taxon>
        <taxon>Euphorbiaceae</taxon>
        <taxon>Acalyphoideae</taxon>
        <taxon>Acalypheae</taxon>
        <taxon>Ricinus</taxon>
    </lineage>
</organism>
<reference evidence="4" key="1">
    <citation type="journal article" date="2010" name="Nat. Biotechnol.">
        <title>Draft genome sequence of the oilseed species Ricinus communis.</title>
        <authorList>
            <person name="Chan A.P."/>
            <person name="Crabtree J."/>
            <person name="Zhao Q."/>
            <person name="Lorenzi H."/>
            <person name="Orvis J."/>
            <person name="Puiu D."/>
            <person name="Melake-Berhan A."/>
            <person name="Jones K.M."/>
            <person name="Redman J."/>
            <person name="Chen G."/>
            <person name="Cahoon E.B."/>
            <person name="Gedil M."/>
            <person name="Stanke M."/>
            <person name="Haas B.J."/>
            <person name="Wortman J.R."/>
            <person name="Fraser-Liggett C.M."/>
            <person name="Ravel J."/>
            <person name="Rabinowicz P.D."/>
        </authorList>
    </citation>
    <scope>NUCLEOTIDE SEQUENCE [LARGE SCALE GENOMIC DNA]</scope>
    <source>
        <strain evidence="4">cv. Hale</strain>
    </source>
</reference>
<protein>
    <submittedName>
        <fullName evidence="3">Dehydration-responsive protein RD22, putative</fullName>
    </submittedName>
</protein>
<keyword evidence="1" id="KW-0732">Signal</keyword>
<dbReference type="InterPro" id="IPR044816">
    <property type="entry name" value="BURP"/>
</dbReference>
<dbReference type="PANTHER" id="PTHR31236:SF32">
    <property type="entry name" value="BURP DOMAIN PROTEIN USPL1-LIKE"/>
    <property type="match status" value="1"/>
</dbReference>
<keyword evidence="4" id="KW-1185">Reference proteome</keyword>
<dbReference type="InterPro" id="IPR004873">
    <property type="entry name" value="BURP_dom"/>
</dbReference>
<dbReference type="AlphaFoldDB" id="B9RBD8"/>
<dbReference type="FunCoup" id="B9RBD8">
    <property type="interactions" value="19"/>
</dbReference>
<gene>
    <name evidence="3" type="ORF">RCOM_1674880</name>
</gene>
<dbReference type="OrthoDB" id="1909293at2759"/>
<accession>B9RBD8</accession>
<dbReference type="EMBL" id="EQ973774">
    <property type="protein sequence ID" value="EEF50859.1"/>
    <property type="molecule type" value="Genomic_DNA"/>
</dbReference>
<evidence type="ECO:0000313" key="3">
    <source>
        <dbReference type="EMBL" id="EEF50859.1"/>
    </source>
</evidence>
<dbReference type="Pfam" id="PF03181">
    <property type="entry name" value="BURP"/>
    <property type="match status" value="1"/>
</dbReference>
<dbReference type="KEGG" id="rcu:8271407"/>
<dbReference type="STRING" id="3988.B9RBD8"/>
<feature type="chain" id="PRO_5002888260" evidence="1">
    <location>
        <begin position="27"/>
        <end position="295"/>
    </location>
</feature>